<evidence type="ECO:0000256" key="10">
    <source>
        <dbReference type="PIRNR" id="PIRNR002490"/>
    </source>
</evidence>
<dbReference type="HOGENOM" id="CLU_000288_186_0_1"/>
<comment type="similarity">
    <text evidence="2 10">Belongs to the small leucine-rich proteoglycan (SLRP) family. SLRP class I subfamily.</text>
</comment>
<dbReference type="GO" id="GO:0005615">
    <property type="term" value="C:extracellular space"/>
    <property type="evidence" value="ECO:0000318"/>
    <property type="project" value="GO_Central"/>
</dbReference>
<evidence type="ECO:0000256" key="11">
    <source>
        <dbReference type="PIRSR" id="PIRSR002490-1"/>
    </source>
</evidence>
<evidence type="ECO:0000259" key="12">
    <source>
        <dbReference type="SMART" id="SM00013"/>
    </source>
</evidence>
<dbReference type="InterPro" id="IPR001611">
    <property type="entry name" value="Leu-rich_rpt"/>
</dbReference>
<dbReference type="SUPFAM" id="SSF52058">
    <property type="entry name" value="L domain-like"/>
    <property type="match status" value="1"/>
</dbReference>
<feature type="domain" description="LRRNT" evidence="12">
    <location>
        <begin position="64"/>
        <end position="96"/>
    </location>
</feature>
<protein>
    <recommendedName>
        <fullName evidence="10">Asporin</fullName>
    </recommendedName>
</protein>
<dbReference type="Proteomes" id="UP000018468">
    <property type="component" value="Linkage group LG5"/>
</dbReference>
<dbReference type="PIRSF" id="PIRSF002490">
    <property type="entry name" value="SLRP_I"/>
    <property type="match status" value="1"/>
</dbReference>
<feature type="disulfide bond" evidence="11">
    <location>
        <begin position="323"/>
        <end position="356"/>
    </location>
</feature>
<keyword evidence="4 10" id="KW-0272">Extracellular matrix</keyword>
<sequence length="372" mass="42091">TMRGLLLLSLLALCFASPYRPLNLKKFLKAPELMLDYEEDGNNSLPIFNRRNRAVTPSGFPYSICPFGCQCTLRVVQCSDLGLKSVPNDISTDTLMIDLQNNKITEIKENDFKGMNKLYALFLLNNKITKIHPKAFRSMTNLQLLYLSHNLLPQVPANLPKNILELRIHDNKIRKVQRDAFKGMRSLHVLEMSANPLENSGIEIGAFEGMSVLFLRIAEARLTAVPKDLPSSLSELHLDYNKIGKVEVEDFIRYKNLQRLGLGYNQIKTIENGSLASLPNIRELHLDNNKLKKVPPGLASLKYLQVVYLHANNITSVSVNDFCPSGSNVKKTPYSGISLFANPVKYWEVQPATFRCMSSRMGVHLGNFRRRK</sequence>
<evidence type="ECO:0000256" key="9">
    <source>
        <dbReference type="ARBA" id="ARBA00023180"/>
    </source>
</evidence>
<feature type="disulfide bond" evidence="11">
    <location>
        <begin position="69"/>
        <end position="78"/>
    </location>
</feature>
<dbReference type="InterPro" id="IPR003591">
    <property type="entry name" value="Leu-rich_rpt_typical-subtyp"/>
</dbReference>
<dbReference type="STRING" id="7918.ENSLOCP00000017084"/>
<evidence type="ECO:0000256" key="7">
    <source>
        <dbReference type="ARBA" id="ARBA00022737"/>
    </source>
</evidence>
<dbReference type="SMART" id="SM00013">
    <property type="entry name" value="LRRNT"/>
    <property type="match status" value="1"/>
</dbReference>
<dbReference type="Ensembl" id="ENSLOCT00000017114.1">
    <property type="protein sequence ID" value="ENSLOCP00000017084.1"/>
    <property type="gene ID" value="ENSLOCG00000013849.1"/>
</dbReference>
<evidence type="ECO:0000256" key="8">
    <source>
        <dbReference type="ARBA" id="ARBA00023157"/>
    </source>
</evidence>
<evidence type="ECO:0000256" key="2">
    <source>
        <dbReference type="ARBA" id="ARBA00009811"/>
    </source>
</evidence>
<keyword evidence="7" id="KW-0677">Repeat</keyword>
<feature type="disulfide bond" evidence="11">
    <location>
        <begin position="65"/>
        <end position="71"/>
    </location>
</feature>
<comment type="subcellular location">
    <subcellularLocation>
        <location evidence="1 10">Secreted</location>
        <location evidence="1 10">Extracellular space</location>
        <location evidence="1 10">Extracellular matrix</location>
    </subcellularLocation>
</comment>
<dbReference type="InterPro" id="IPR032675">
    <property type="entry name" value="LRR_dom_sf"/>
</dbReference>
<dbReference type="PANTHER" id="PTHR45712:SF2">
    <property type="entry name" value="ASPORIN"/>
    <property type="match status" value="1"/>
</dbReference>
<proteinExistence type="inferred from homology"/>
<reference evidence="14" key="1">
    <citation type="submission" date="2011-12" db="EMBL/GenBank/DDBJ databases">
        <title>The Draft Genome of Lepisosteus oculatus.</title>
        <authorList>
            <consortium name="The Broad Institute Genome Assembly &amp; Analysis Group"/>
            <consortium name="Computational R&amp;D Group"/>
            <consortium name="and Sequencing Platform"/>
            <person name="Di Palma F."/>
            <person name="Alfoldi J."/>
            <person name="Johnson J."/>
            <person name="Berlin A."/>
            <person name="Gnerre S."/>
            <person name="Jaffe D."/>
            <person name="MacCallum I."/>
            <person name="Young S."/>
            <person name="Walker B.J."/>
            <person name="Lander E.S."/>
            <person name="Lindblad-Toh K."/>
        </authorList>
    </citation>
    <scope>NUCLEOTIDE SEQUENCE [LARGE SCALE GENOMIC DNA]</scope>
</reference>
<dbReference type="Pfam" id="PF13855">
    <property type="entry name" value="LRR_8"/>
    <property type="match status" value="2"/>
</dbReference>
<dbReference type="InterPro" id="IPR000372">
    <property type="entry name" value="LRRNT"/>
</dbReference>
<dbReference type="InParanoid" id="W5N8X5"/>
<evidence type="ECO:0000256" key="4">
    <source>
        <dbReference type="ARBA" id="ARBA00022530"/>
    </source>
</evidence>
<dbReference type="InterPro" id="IPR050333">
    <property type="entry name" value="SLRP"/>
</dbReference>
<dbReference type="SMART" id="SM00369">
    <property type="entry name" value="LRR_TYP"/>
    <property type="match status" value="6"/>
</dbReference>
<dbReference type="PANTHER" id="PTHR45712">
    <property type="entry name" value="AGAP008170-PA"/>
    <property type="match status" value="1"/>
</dbReference>
<dbReference type="GeneTree" id="ENSGT00940000157444"/>
<dbReference type="AlphaFoldDB" id="W5N8X5"/>
<reference evidence="13" key="3">
    <citation type="submission" date="2025-09" db="UniProtKB">
        <authorList>
            <consortium name="Ensembl"/>
        </authorList>
    </citation>
    <scope>IDENTIFICATION</scope>
</reference>
<keyword evidence="5" id="KW-0433">Leucine-rich repeat</keyword>
<keyword evidence="3" id="KW-0964">Secreted</keyword>
<keyword evidence="14" id="KW-1185">Reference proteome</keyword>
<feature type="signal peptide" evidence="10">
    <location>
        <begin position="1"/>
        <end position="16"/>
    </location>
</feature>
<evidence type="ECO:0000256" key="3">
    <source>
        <dbReference type="ARBA" id="ARBA00022525"/>
    </source>
</evidence>
<keyword evidence="6 10" id="KW-0732">Signal</keyword>
<dbReference type="eggNOG" id="KOG0619">
    <property type="taxonomic scope" value="Eukaryota"/>
</dbReference>
<dbReference type="Bgee" id="ENSLOCG00000013849">
    <property type="expression patterns" value="Expressed in zone of skin and 6 other cell types or tissues"/>
</dbReference>
<keyword evidence="8 11" id="KW-1015">Disulfide bond</keyword>
<accession>W5N8X5</accession>
<dbReference type="OMA" id="INDFCPT"/>
<evidence type="ECO:0000313" key="13">
    <source>
        <dbReference type="Ensembl" id="ENSLOCP00000017084.1"/>
    </source>
</evidence>
<dbReference type="InterPro" id="IPR016352">
    <property type="entry name" value="SLRP_I_decor/aspor/byglycan"/>
</dbReference>
<evidence type="ECO:0000256" key="1">
    <source>
        <dbReference type="ARBA" id="ARBA00004498"/>
    </source>
</evidence>
<evidence type="ECO:0000256" key="5">
    <source>
        <dbReference type="ARBA" id="ARBA00022614"/>
    </source>
</evidence>
<dbReference type="EMBL" id="AHAT01015125">
    <property type="status" value="NOT_ANNOTATED_CDS"/>
    <property type="molecule type" value="Genomic_DNA"/>
</dbReference>
<evidence type="ECO:0000313" key="14">
    <source>
        <dbReference type="Proteomes" id="UP000018468"/>
    </source>
</evidence>
<dbReference type="Gene3D" id="3.80.10.10">
    <property type="entry name" value="Ribonuclease Inhibitor"/>
    <property type="match status" value="1"/>
</dbReference>
<reference evidence="13" key="2">
    <citation type="submission" date="2025-08" db="UniProtKB">
        <authorList>
            <consortium name="Ensembl"/>
        </authorList>
    </citation>
    <scope>IDENTIFICATION</scope>
</reference>
<feature type="chain" id="PRO_5021523343" description="Asporin" evidence="10">
    <location>
        <begin position="17"/>
        <end position="372"/>
    </location>
</feature>
<dbReference type="Pfam" id="PF01462">
    <property type="entry name" value="LRRNT"/>
    <property type="match status" value="1"/>
</dbReference>
<keyword evidence="9" id="KW-0325">Glycoprotein</keyword>
<evidence type="ECO:0000256" key="6">
    <source>
        <dbReference type="ARBA" id="ARBA00022729"/>
    </source>
</evidence>
<name>W5N8X5_LEPOC</name>
<organism evidence="13 14">
    <name type="scientific">Lepisosteus oculatus</name>
    <name type="common">Spotted gar</name>
    <dbReference type="NCBI Taxonomy" id="7918"/>
    <lineage>
        <taxon>Eukaryota</taxon>
        <taxon>Metazoa</taxon>
        <taxon>Chordata</taxon>
        <taxon>Craniata</taxon>
        <taxon>Vertebrata</taxon>
        <taxon>Euteleostomi</taxon>
        <taxon>Actinopterygii</taxon>
        <taxon>Neopterygii</taxon>
        <taxon>Holostei</taxon>
        <taxon>Semionotiformes</taxon>
        <taxon>Lepisosteidae</taxon>
        <taxon>Lepisosteus</taxon>
    </lineage>
</organism>
<dbReference type="PROSITE" id="PS51450">
    <property type="entry name" value="LRR"/>
    <property type="match status" value="2"/>
</dbReference>